<dbReference type="SUPFAM" id="SSF81342">
    <property type="entry name" value="Transmembrane di-heme cytochromes"/>
    <property type="match status" value="1"/>
</dbReference>
<dbReference type="InterPro" id="IPR011577">
    <property type="entry name" value="Cyt_b561_bac/Ni-Hgenase"/>
</dbReference>
<evidence type="ECO:0000256" key="4">
    <source>
        <dbReference type="ARBA" id="ARBA00022989"/>
    </source>
</evidence>
<keyword evidence="4 6" id="KW-1133">Transmembrane helix</keyword>
<protein>
    <submittedName>
        <fullName evidence="8">Cytochrome b/b6 domain-containing protein</fullName>
    </submittedName>
</protein>
<keyword evidence="5 6" id="KW-0472">Membrane</keyword>
<keyword evidence="9" id="KW-1185">Reference proteome</keyword>
<evidence type="ECO:0000259" key="7">
    <source>
        <dbReference type="Pfam" id="PF01292"/>
    </source>
</evidence>
<dbReference type="Gene3D" id="1.20.950.20">
    <property type="entry name" value="Transmembrane di-heme cytochromes, Chain C"/>
    <property type="match status" value="1"/>
</dbReference>
<evidence type="ECO:0000313" key="8">
    <source>
        <dbReference type="EMBL" id="MFC7407421.1"/>
    </source>
</evidence>
<feature type="transmembrane region" description="Helical" evidence="6">
    <location>
        <begin position="50"/>
        <end position="70"/>
    </location>
</feature>
<feature type="transmembrane region" description="Helical" evidence="6">
    <location>
        <begin position="117"/>
        <end position="139"/>
    </location>
</feature>
<name>A0ABW2QDT5_9BURK</name>
<feature type="transmembrane region" description="Helical" evidence="6">
    <location>
        <begin position="159"/>
        <end position="177"/>
    </location>
</feature>
<sequence>MQTTAPSTAPTRSTPLATRRVTDAPTRMFHWLFALCFVGAYATADGERWRLLHVTLGYTLAGLLGFRVLYGLVGPQHARLSLLWRKVNGLPKWLRSFKPAAGQAPLADVNWRQGQNLAMAGAVVLLMALVLPLTLSGYATYNEWGGEWLEEVHEFVGEFFLWTVLAHLALLLGLSLLRRKNQALPMLTGRIEGNGPDFAKRNHVWLAGLLLVAVLGYWAWEWQQAPIGLSGPAASGWTDRHPGHDEDD</sequence>
<proteinExistence type="predicted"/>
<evidence type="ECO:0000256" key="6">
    <source>
        <dbReference type="SAM" id="Phobius"/>
    </source>
</evidence>
<dbReference type="Proteomes" id="UP001596501">
    <property type="component" value="Unassembled WGS sequence"/>
</dbReference>
<keyword evidence="3 6" id="KW-0812">Transmembrane</keyword>
<feature type="domain" description="Cytochrome b561 bacterial/Ni-hydrogenase" evidence="7">
    <location>
        <begin position="22"/>
        <end position="189"/>
    </location>
</feature>
<dbReference type="RefSeq" id="WP_382219040.1">
    <property type="nucleotide sequence ID" value="NZ_JBHTCA010000001.1"/>
</dbReference>
<organism evidence="8 9">
    <name type="scientific">Hydrogenophaga atypica</name>
    <dbReference type="NCBI Taxonomy" id="249409"/>
    <lineage>
        <taxon>Bacteria</taxon>
        <taxon>Pseudomonadati</taxon>
        <taxon>Pseudomonadota</taxon>
        <taxon>Betaproteobacteria</taxon>
        <taxon>Burkholderiales</taxon>
        <taxon>Comamonadaceae</taxon>
        <taxon>Hydrogenophaga</taxon>
    </lineage>
</organism>
<evidence type="ECO:0000256" key="1">
    <source>
        <dbReference type="ARBA" id="ARBA00004651"/>
    </source>
</evidence>
<reference evidence="9" key="1">
    <citation type="journal article" date="2019" name="Int. J. Syst. Evol. Microbiol.">
        <title>The Global Catalogue of Microorganisms (GCM) 10K type strain sequencing project: providing services to taxonomists for standard genome sequencing and annotation.</title>
        <authorList>
            <consortium name="The Broad Institute Genomics Platform"/>
            <consortium name="The Broad Institute Genome Sequencing Center for Infectious Disease"/>
            <person name="Wu L."/>
            <person name="Ma J."/>
        </authorList>
    </citation>
    <scope>NUCLEOTIDE SEQUENCE [LARGE SCALE GENOMIC DNA]</scope>
    <source>
        <strain evidence="9">CGMCC 1.12371</strain>
    </source>
</reference>
<dbReference type="PANTHER" id="PTHR30485">
    <property type="entry name" value="NI/FE-HYDROGENASE 1 B-TYPE CYTOCHROME SUBUNIT"/>
    <property type="match status" value="1"/>
</dbReference>
<dbReference type="EMBL" id="JBHTCA010000001">
    <property type="protein sequence ID" value="MFC7407421.1"/>
    <property type="molecule type" value="Genomic_DNA"/>
</dbReference>
<evidence type="ECO:0000256" key="3">
    <source>
        <dbReference type="ARBA" id="ARBA00022692"/>
    </source>
</evidence>
<evidence type="ECO:0000256" key="5">
    <source>
        <dbReference type="ARBA" id="ARBA00023136"/>
    </source>
</evidence>
<evidence type="ECO:0000313" key="9">
    <source>
        <dbReference type="Proteomes" id="UP001596501"/>
    </source>
</evidence>
<dbReference type="Pfam" id="PF01292">
    <property type="entry name" value="Ni_hydr_CYTB"/>
    <property type="match status" value="1"/>
</dbReference>
<comment type="subcellular location">
    <subcellularLocation>
        <location evidence="1">Cell membrane</location>
        <topology evidence="1">Multi-pass membrane protein</topology>
    </subcellularLocation>
</comment>
<feature type="transmembrane region" description="Helical" evidence="6">
    <location>
        <begin position="204"/>
        <end position="220"/>
    </location>
</feature>
<accession>A0ABW2QDT5</accession>
<gene>
    <name evidence="8" type="ORF">ACFQPB_00960</name>
</gene>
<evidence type="ECO:0000256" key="2">
    <source>
        <dbReference type="ARBA" id="ARBA00022475"/>
    </source>
</evidence>
<dbReference type="InterPro" id="IPR016174">
    <property type="entry name" value="Di-haem_cyt_TM"/>
</dbReference>
<keyword evidence="2" id="KW-1003">Cell membrane</keyword>
<comment type="caution">
    <text evidence="8">The sequence shown here is derived from an EMBL/GenBank/DDBJ whole genome shotgun (WGS) entry which is preliminary data.</text>
</comment>
<feature type="transmembrane region" description="Helical" evidence="6">
    <location>
        <begin position="28"/>
        <end position="44"/>
    </location>
</feature>
<dbReference type="InterPro" id="IPR051542">
    <property type="entry name" value="Hydrogenase_cytochrome"/>
</dbReference>
<dbReference type="PANTHER" id="PTHR30485:SF2">
    <property type="entry name" value="BLL0597 PROTEIN"/>
    <property type="match status" value="1"/>
</dbReference>